<feature type="transmembrane region" description="Helical" evidence="1">
    <location>
        <begin position="103"/>
        <end position="123"/>
    </location>
</feature>
<sequence>AQVLYCISITTLPHLAPSMKMTTIGLFPCFIILLCFLALLTSMAYEESHVSIGENNKFGIKTKHSIGDVTKVQRGRAPYGGADLLRRPRPNKNSAISLKQPSMFTSTTNAIFILCSFLLVLLLL</sequence>
<evidence type="ECO:0000313" key="3">
    <source>
        <dbReference type="Proteomes" id="UP001627284"/>
    </source>
</evidence>
<feature type="transmembrane region" description="Helical" evidence="1">
    <location>
        <begin position="24"/>
        <end position="45"/>
    </location>
</feature>
<feature type="non-terminal residue" evidence="2">
    <location>
        <position position="1"/>
    </location>
</feature>
<proteinExistence type="predicted"/>
<name>A0ABD2T725_9SOLN</name>
<reference evidence="2 3" key="1">
    <citation type="submission" date="2024-05" db="EMBL/GenBank/DDBJ databases">
        <title>De novo assembly of an allotetraploid wild potato.</title>
        <authorList>
            <person name="Hosaka A.J."/>
        </authorList>
    </citation>
    <scope>NUCLEOTIDE SEQUENCE [LARGE SCALE GENOMIC DNA]</scope>
    <source>
        <tissue evidence="2">Young leaves</tissue>
    </source>
</reference>
<dbReference type="AlphaFoldDB" id="A0ABD2T725"/>
<keyword evidence="3" id="KW-1185">Reference proteome</keyword>
<dbReference type="EMBL" id="JBJKTR010000012">
    <property type="protein sequence ID" value="KAL3352028.1"/>
    <property type="molecule type" value="Genomic_DNA"/>
</dbReference>
<gene>
    <name evidence="2" type="ORF">AABB24_020228</name>
</gene>
<dbReference type="Proteomes" id="UP001627284">
    <property type="component" value="Unassembled WGS sequence"/>
</dbReference>
<organism evidence="2 3">
    <name type="scientific">Solanum stoloniferum</name>
    <dbReference type="NCBI Taxonomy" id="62892"/>
    <lineage>
        <taxon>Eukaryota</taxon>
        <taxon>Viridiplantae</taxon>
        <taxon>Streptophyta</taxon>
        <taxon>Embryophyta</taxon>
        <taxon>Tracheophyta</taxon>
        <taxon>Spermatophyta</taxon>
        <taxon>Magnoliopsida</taxon>
        <taxon>eudicotyledons</taxon>
        <taxon>Gunneridae</taxon>
        <taxon>Pentapetalae</taxon>
        <taxon>asterids</taxon>
        <taxon>lamiids</taxon>
        <taxon>Solanales</taxon>
        <taxon>Solanaceae</taxon>
        <taxon>Solanoideae</taxon>
        <taxon>Solaneae</taxon>
        <taxon>Solanum</taxon>
    </lineage>
</organism>
<accession>A0ABD2T725</accession>
<protein>
    <submittedName>
        <fullName evidence="2">Uncharacterized protein</fullName>
    </submittedName>
</protein>
<comment type="caution">
    <text evidence="2">The sequence shown here is derived from an EMBL/GenBank/DDBJ whole genome shotgun (WGS) entry which is preliminary data.</text>
</comment>
<evidence type="ECO:0000256" key="1">
    <source>
        <dbReference type="SAM" id="Phobius"/>
    </source>
</evidence>
<keyword evidence="1" id="KW-0812">Transmembrane</keyword>
<keyword evidence="1" id="KW-0472">Membrane</keyword>
<keyword evidence="1" id="KW-1133">Transmembrane helix</keyword>
<evidence type="ECO:0000313" key="2">
    <source>
        <dbReference type="EMBL" id="KAL3352028.1"/>
    </source>
</evidence>